<evidence type="ECO:0000256" key="1">
    <source>
        <dbReference type="SAM" id="SignalP"/>
    </source>
</evidence>
<organism evidence="3 4">
    <name type="scientific">Marinobacter mobilis</name>
    <dbReference type="NCBI Taxonomy" id="488533"/>
    <lineage>
        <taxon>Bacteria</taxon>
        <taxon>Pseudomonadati</taxon>
        <taxon>Pseudomonadota</taxon>
        <taxon>Gammaproteobacteria</taxon>
        <taxon>Pseudomonadales</taxon>
        <taxon>Marinobacteraceae</taxon>
        <taxon>Marinobacter</taxon>
    </lineage>
</organism>
<reference evidence="3 4" key="1">
    <citation type="submission" date="2016-10" db="EMBL/GenBank/DDBJ databases">
        <authorList>
            <person name="de Groot N.N."/>
        </authorList>
    </citation>
    <scope>NUCLEOTIDE SEQUENCE [LARGE SCALE GENOMIC DNA]</scope>
    <source>
        <strain evidence="3 4">CGMCC 1.7059</strain>
    </source>
</reference>
<name>A0A1H3EAR0_9GAMM</name>
<protein>
    <recommendedName>
        <fullName evidence="2">DUF6160 domain-containing protein</fullName>
    </recommendedName>
</protein>
<dbReference type="RefSeq" id="WP_245726075.1">
    <property type="nucleotide sequence ID" value="NZ_FNNE01000020.1"/>
</dbReference>
<gene>
    <name evidence="3" type="ORF">SAMN04487960_1205</name>
</gene>
<evidence type="ECO:0000259" key="2">
    <source>
        <dbReference type="Pfam" id="PF19657"/>
    </source>
</evidence>
<evidence type="ECO:0000313" key="3">
    <source>
        <dbReference type="EMBL" id="SDX75690.1"/>
    </source>
</evidence>
<sequence length="185" mass="19440">MSASICGRLPACAGFLALFLPVAAAADLSLLDDGALSDVSGQGGIYLSGDISINEMGGPIQNSYFGSCGEVGKKCGARLAYRLKQDGGWFVIDDIRGSFAFEGLTLRVRHVDSGFGGDGALFNRDVVELGLPNVVRYNDVQFKLAASSTARPTDPGFQQTDILSIQMQGDVTLEGNLLVFPTGNP</sequence>
<dbReference type="AlphaFoldDB" id="A0A1H3EAR0"/>
<evidence type="ECO:0000313" key="4">
    <source>
        <dbReference type="Proteomes" id="UP000199675"/>
    </source>
</evidence>
<keyword evidence="4" id="KW-1185">Reference proteome</keyword>
<dbReference type="InterPro" id="IPR046158">
    <property type="entry name" value="DUF6160"/>
</dbReference>
<feature type="signal peptide" evidence="1">
    <location>
        <begin position="1"/>
        <end position="25"/>
    </location>
</feature>
<keyword evidence="1" id="KW-0732">Signal</keyword>
<accession>A0A1H3EAR0</accession>
<proteinExistence type="predicted"/>
<dbReference type="EMBL" id="FNNE01000020">
    <property type="protein sequence ID" value="SDX75690.1"/>
    <property type="molecule type" value="Genomic_DNA"/>
</dbReference>
<dbReference type="Pfam" id="PF19657">
    <property type="entry name" value="DUF6160"/>
    <property type="match status" value="1"/>
</dbReference>
<feature type="chain" id="PRO_5011736647" description="DUF6160 domain-containing protein" evidence="1">
    <location>
        <begin position="26"/>
        <end position="185"/>
    </location>
</feature>
<dbReference type="Proteomes" id="UP000199675">
    <property type="component" value="Unassembled WGS sequence"/>
</dbReference>
<feature type="domain" description="DUF6160" evidence="2">
    <location>
        <begin position="18"/>
        <end position="53"/>
    </location>
</feature>
<dbReference type="STRING" id="488533.SAMN04487960_1205"/>